<organism evidence="2">
    <name type="scientific">mine drainage metagenome</name>
    <dbReference type="NCBI Taxonomy" id="410659"/>
    <lineage>
        <taxon>unclassified sequences</taxon>
        <taxon>metagenomes</taxon>
        <taxon>ecological metagenomes</taxon>
    </lineage>
</organism>
<proteinExistence type="predicted"/>
<feature type="non-terminal residue" evidence="2">
    <location>
        <position position="163"/>
    </location>
</feature>
<dbReference type="InterPro" id="IPR045569">
    <property type="entry name" value="Metalloprtase-TldD/E_C"/>
</dbReference>
<name>T1AK36_9ZZZZ</name>
<evidence type="ECO:0000259" key="1">
    <source>
        <dbReference type="Pfam" id="PF19289"/>
    </source>
</evidence>
<dbReference type="InterPro" id="IPR036059">
    <property type="entry name" value="TldD/PmbA_sf"/>
</dbReference>
<protein>
    <recommendedName>
        <fullName evidence="1">Metalloprotease TldD/E C-terminal domain-containing protein</fullName>
    </recommendedName>
</protein>
<feature type="domain" description="Metalloprotease TldD/E C-terminal" evidence="1">
    <location>
        <begin position="70"/>
        <end position="162"/>
    </location>
</feature>
<reference evidence="2" key="1">
    <citation type="submission" date="2013-08" db="EMBL/GenBank/DDBJ databases">
        <authorList>
            <person name="Mendez C."/>
            <person name="Richter M."/>
            <person name="Ferrer M."/>
            <person name="Sanchez J."/>
        </authorList>
    </citation>
    <scope>NUCLEOTIDE SEQUENCE</scope>
</reference>
<dbReference type="GO" id="GO:0006508">
    <property type="term" value="P:proteolysis"/>
    <property type="evidence" value="ECO:0007669"/>
    <property type="project" value="InterPro"/>
</dbReference>
<sequence length="163" mass="17920">AEELGTRTGVRLRGVRTAASLTLTLKTADLKRSVWAGGLGTGMAGLEVAGMYQGLRERLGWTEHQLQLDPGHYEVILQPSAAADMLLRLAWEMQARGADEERTVFASRGGTRVGERMYAPEVTIESDPQDPRMRVPGFVRSLRSSEYSSVFDNGLPVGRTTWV</sequence>
<evidence type="ECO:0000313" key="2">
    <source>
        <dbReference type="EMBL" id="EQD57692.1"/>
    </source>
</evidence>
<dbReference type="PANTHER" id="PTHR43666:SF1">
    <property type="entry name" value="CONSERVED PROTEIN"/>
    <property type="match status" value="1"/>
</dbReference>
<dbReference type="SUPFAM" id="SSF111283">
    <property type="entry name" value="Putative modulator of DNA gyrase, PmbA/TldD"/>
    <property type="match status" value="1"/>
</dbReference>
<reference evidence="2" key="2">
    <citation type="journal article" date="2014" name="ISME J.">
        <title>Microbial stratification in low pH oxic and suboxic macroscopic growths along an acid mine drainage.</title>
        <authorList>
            <person name="Mendez-Garcia C."/>
            <person name="Mesa V."/>
            <person name="Sprenger R.R."/>
            <person name="Richter M."/>
            <person name="Diez M.S."/>
            <person name="Solano J."/>
            <person name="Bargiela R."/>
            <person name="Golyshina O.V."/>
            <person name="Manteca A."/>
            <person name="Ramos J.L."/>
            <person name="Gallego J.R."/>
            <person name="Llorente I."/>
            <person name="Martins Dos Santos V.A."/>
            <person name="Jensen O.N."/>
            <person name="Pelaez A.I."/>
            <person name="Sanchez J."/>
            <person name="Ferrer M."/>
        </authorList>
    </citation>
    <scope>NUCLEOTIDE SEQUENCE</scope>
</reference>
<gene>
    <name evidence="2" type="ORF">B1A_11120</name>
</gene>
<feature type="non-terminal residue" evidence="2">
    <location>
        <position position="1"/>
    </location>
</feature>
<comment type="caution">
    <text evidence="2">The sequence shown here is derived from an EMBL/GenBank/DDBJ whole genome shotgun (WGS) entry which is preliminary data.</text>
</comment>
<dbReference type="Pfam" id="PF19289">
    <property type="entry name" value="PmbA_TldD_3rd"/>
    <property type="match status" value="1"/>
</dbReference>
<dbReference type="PANTHER" id="PTHR43666">
    <property type="entry name" value="TLDD PROTEIN"/>
    <property type="match status" value="1"/>
</dbReference>
<dbReference type="EMBL" id="AUZX01007937">
    <property type="protein sequence ID" value="EQD57692.1"/>
    <property type="molecule type" value="Genomic_DNA"/>
</dbReference>
<dbReference type="AlphaFoldDB" id="T1AK36"/>
<accession>T1AK36</accession>
<dbReference type="GO" id="GO:0008237">
    <property type="term" value="F:metallopeptidase activity"/>
    <property type="evidence" value="ECO:0007669"/>
    <property type="project" value="InterPro"/>
</dbReference>